<dbReference type="EMBL" id="AGNL01023917">
    <property type="protein sequence ID" value="EJK58950.1"/>
    <property type="molecule type" value="Genomic_DNA"/>
</dbReference>
<dbReference type="Proteomes" id="UP000266841">
    <property type="component" value="Unassembled WGS sequence"/>
</dbReference>
<accession>K0S0U6</accession>
<feature type="compositionally biased region" description="Basic residues" evidence="1">
    <location>
        <begin position="75"/>
        <end position="85"/>
    </location>
</feature>
<sequence length="142" mass="15928">MITNTKHDGDLRSENFEREAVWERKINQAEGWADMSEGVKRCAYLEGVHGPLTLLDLGLGFSQFVRSLRFQPNKGVRRHSRRRRAASGGLGPQAASDVLGGRMSAHIAQSEERPAFNRVVVGSSPHYGWHLFARFLLKNVSK</sequence>
<proteinExistence type="predicted"/>
<name>K0S0U6_THAOC</name>
<evidence type="ECO:0000256" key="1">
    <source>
        <dbReference type="SAM" id="MobiDB-lite"/>
    </source>
</evidence>
<comment type="caution">
    <text evidence="2">The sequence shown here is derived from an EMBL/GenBank/DDBJ whole genome shotgun (WGS) entry which is preliminary data.</text>
</comment>
<dbReference type="AlphaFoldDB" id="K0S0U6"/>
<gene>
    <name evidence="2" type="ORF">THAOC_20887</name>
</gene>
<reference evidence="2 3" key="1">
    <citation type="journal article" date="2012" name="Genome Biol.">
        <title>Genome and low-iron response of an oceanic diatom adapted to chronic iron limitation.</title>
        <authorList>
            <person name="Lommer M."/>
            <person name="Specht M."/>
            <person name="Roy A.S."/>
            <person name="Kraemer L."/>
            <person name="Andreson R."/>
            <person name="Gutowska M.A."/>
            <person name="Wolf J."/>
            <person name="Bergner S.V."/>
            <person name="Schilhabel M.B."/>
            <person name="Klostermeier U.C."/>
            <person name="Beiko R.G."/>
            <person name="Rosenstiel P."/>
            <person name="Hippler M."/>
            <person name="Laroche J."/>
        </authorList>
    </citation>
    <scope>NUCLEOTIDE SEQUENCE [LARGE SCALE GENOMIC DNA]</scope>
    <source>
        <strain evidence="2 3">CCMP1005</strain>
    </source>
</reference>
<protein>
    <submittedName>
        <fullName evidence="2">Uncharacterized protein</fullName>
    </submittedName>
</protein>
<keyword evidence="3" id="KW-1185">Reference proteome</keyword>
<evidence type="ECO:0000313" key="3">
    <source>
        <dbReference type="Proteomes" id="UP000266841"/>
    </source>
</evidence>
<evidence type="ECO:0000313" key="2">
    <source>
        <dbReference type="EMBL" id="EJK58950.1"/>
    </source>
</evidence>
<feature type="region of interest" description="Disordered" evidence="1">
    <location>
        <begin position="75"/>
        <end position="103"/>
    </location>
</feature>
<organism evidence="2 3">
    <name type="scientific">Thalassiosira oceanica</name>
    <name type="common">Marine diatom</name>
    <dbReference type="NCBI Taxonomy" id="159749"/>
    <lineage>
        <taxon>Eukaryota</taxon>
        <taxon>Sar</taxon>
        <taxon>Stramenopiles</taxon>
        <taxon>Ochrophyta</taxon>
        <taxon>Bacillariophyta</taxon>
        <taxon>Coscinodiscophyceae</taxon>
        <taxon>Thalassiosirophycidae</taxon>
        <taxon>Thalassiosirales</taxon>
        <taxon>Thalassiosiraceae</taxon>
        <taxon>Thalassiosira</taxon>
    </lineage>
</organism>